<feature type="region of interest" description="Disordered" evidence="1">
    <location>
        <begin position="80"/>
        <end position="100"/>
    </location>
</feature>
<protein>
    <submittedName>
        <fullName evidence="2">Uncharacterized protein</fullName>
    </submittedName>
</protein>
<name>A0A8X7TVU7_BRACI</name>
<dbReference type="EMBL" id="JAAMPC010000015">
    <property type="protein sequence ID" value="KAG2256590.1"/>
    <property type="molecule type" value="Genomic_DNA"/>
</dbReference>
<dbReference type="AlphaFoldDB" id="A0A8X7TVU7"/>
<evidence type="ECO:0000313" key="3">
    <source>
        <dbReference type="Proteomes" id="UP000886595"/>
    </source>
</evidence>
<comment type="caution">
    <text evidence="2">The sequence shown here is derived from an EMBL/GenBank/DDBJ whole genome shotgun (WGS) entry which is preliminary data.</text>
</comment>
<evidence type="ECO:0000313" key="2">
    <source>
        <dbReference type="EMBL" id="KAG2256590.1"/>
    </source>
</evidence>
<gene>
    <name evidence="2" type="ORF">Bca52824_075884</name>
</gene>
<evidence type="ECO:0000256" key="1">
    <source>
        <dbReference type="SAM" id="MobiDB-lite"/>
    </source>
</evidence>
<organism evidence="2 3">
    <name type="scientific">Brassica carinata</name>
    <name type="common">Ethiopian mustard</name>
    <name type="synonym">Abyssinian cabbage</name>
    <dbReference type="NCBI Taxonomy" id="52824"/>
    <lineage>
        <taxon>Eukaryota</taxon>
        <taxon>Viridiplantae</taxon>
        <taxon>Streptophyta</taxon>
        <taxon>Embryophyta</taxon>
        <taxon>Tracheophyta</taxon>
        <taxon>Spermatophyta</taxon>
        <taxon>Magnoliopsida</taxon>
        <taxon>eudicotyledons</taxon>
        <taxon>Gunneridae</taxon>
        <taxon>Pentapetalae</taxon>
        <taxon>rosids</taxon>
        <taxon>malvids</taxon>
        <taxon>Brassicales</taxon>
        <taxon>Brassicaceae</taxon>
        <taxon>Brassiceae</taxon>
        <taxon>Brassica</taxon>
    </lineage>
</organism>
<keyword evidence="3" id="KW-1185">Reference proteome</keyword>
<reference evidence="2 3" key="1">
    <citation type="submission" date="2020-02" db="EMBL/GenBank/DDBJ databases">
        <authorList>
            <person name="Ma Q."/>
            <person name="Huang Y."/>
            <person name="Song X."/>
            <person name="Pei D."/>
        </authorList>
    </citation>
    <scope>NUCLEOTIDE SEQUENCE [LARGE SCALE GENOMIC DNA]</scope>
    <source>
        <strain evidence="2">Sxm20200214</strain>
        <tissue evidence="2">Leaf</tissue>
    </source>
</reference>
<feature type="compositionally biased region" description="Basic and acidic residues" evidence="1">
    <location>
        <begin position="87"/>
        <end position="100"/>
    </location>
</feature>
<dbReference type="Proteomes" id="UP000886595">
    <property type="component" value="Unassembled WGS sequence"/>
</dbReference>
<accession>A0A8X7TVU7</accession>
<proteinExistence type="predicted"/>
<sequence>MKDIYYDPLSEKSVFVGGQLVAPCKMSNGAKIANQGYVRVSLGVTCHYFVIMLRLFILHSGHNISFLILLRHMDEAQRGNLKRKLNRDHDSETTKRLRHA</sequence>